<feature type="binding site" evidence="13">
    <location>
        <position position="359"/>
    </location>
    <ligand>
        <name>substrate</name>
    </ligand>
</feature>
<evidence type="ECO:0000256" key="13">
    <source>
        <dbReference type="PIRSR" id="PIRSR605478-2"/>
    </source>
</evidence>
<feature type="binding site" evidence="13">
    <location>
        <position position="475"/>
    </location>
    <ligand>
        <name>substrate</name>
    </ligand>
</feature>
<evidence type="ECO:0000256" key="1">
    <source>
        <dbReference type="ARBA" id="ARBA00001913"/>
    </source>
</evidence>
<dbReference type="FunFam" id="3.40.50.920:FF:000003">
    <property type="entry name" value="Transketolase"/>
    <property type="match status" value="1"/>
</dbReference>
<evidence type="ECO:0000256" key="8">
    <source>
        <dbReference type="ARBA" id="ARBA00022842"/>
    </source>
</evidence>
<feature type="binding site" evidence="14">
    <location>
        <position position="264"/>
    </location>
    <ligand>
        <name>thiamine diphosphate</name>
        <dbReference type="ChEBI" id="CHEBI:58937"/>
    </ligand>
</feature>
<evidence type="ECO:0000256" key="10">
    <source>
        <dbReference type="ARBA" id="ARBA00049473"/>
    </source>
</evidence>
<dbReference type="SUPFAM" id="SSF52518">
    <property type="entry name" value="Thiamin diphosphate-binding fold (THDP-binding)"/>
    <property type="match status" value="2"/>
</dbReference>
<dbReference type="Gene3D" id="3.40.50.970">
    <property type="match status" value="2"/>
</dbReference>
<gene>
    <name evidence="18" type="primary">tkt</name>
    <name evidence="18" type="ORF">K4G66_30745</name>
</gene>
<evidence type="ECO:0000256" key="9">
    <source>
        <dbReference type="ARBA" id="ARBA00023052"/>
    </source>
</evidence>
<dbReference type="EMBL" id="CP120682">
    <property type="protein sequence ID" value="WKN36746.1"/>
    <property type="molecule type" value="Genomic_DNA"/>
</dbReference>
<dbReference type="GO" id="GO:0046872">
    <property type="term" value="F:metal ion binding"/>
    <property type="evidence" value="ECO:0007669"/>
    <property type="project" value="UniProtKB-KW"/>
</dbReference>
<feature type="binding site" evidence="13">
    <location>
        <position position="386"/>
    </location>
    <ligand>
        <name>substrate</name>
    </ligand>
</feature>
<evidence type="ECO:0000256" key="5">
    <source>
        <dbReference type="ARBA" id="ARBA00013152"/>
    </source>
</evidence>
<evidence type="ECO:0000256" key="6">
    <source>
        <dbReference type="ARBA" id="ARBA00022679"/>
    </source>
</evidence>
<evidence type="ECO:0000259" key="17">
    <source>
        <dbReference type="SMART" id="SM00861"/>
    </source>
</evidence>
<sequence length="671" mass="74507">MNQQELETLCIDTIRTLSMDAVQKANSGHPGTAMSLAPIAHVLWSRIMNYNPEDSRWPNRDRFILSAGHACILQYSILHLTGYDLSMDDLKNFRQWESKTAGHPEYGLAPGIEVTTGPLGQGFANGVGFAMGQKFLAARYNKEGKDVFDYKIYAICSDGDLMEGISSEAGSIAGHQKLGNLIYFYDDNNITIDGNTNITFTEDVEARFRAFGWHTQTVEDVNDLDALEQAIRTAEAVEDQPSLIRVKTKIAYGSPNKINTSGAHGAPLGDDEVAATKKNLGWDPDKKFYVPDEVYEFYQKTVADRKKKQQDWEKLFQSYKSEHSDLANEYLNFTKEQYPSGWKDDLPFFEPDKKGMATRNAGKKVMNAIAPHLPLLLGGAADLVESTKTEVEASGSFEPGNYSGQNIHFGIREHAMGAIVNGLTLTEGIIGYGSTFFIFTDYMRPTLRLAGIMKLRSIFIYTHDSIGLGEDGTTHQPIEHLMSMRAIPQLTTIRPADANETTQAWRVAIEHKNGPVAIVLTRQNVPVLDYQHCEGPESLEKGAYVLKDADDTPQMILMASGSEVHLALEAQEKLASEGIQARVVSMPSWELFEKQDASYKESVFPKNIRKRISIEAGVTLGWHKYITDEGMSIGIDTFGESAPGGKLMEEFGFTTENIVKHAKQLLETANV</sequence>
<name>A0AA49JE44_9BACT</name>
<feature type="binding site" evidence="15">
    <location>
        <position position="188"/>
    </location>
    <ligand>
        <name>Mg(2+)</name>
        <dbReference type="ChEBI" id="CHEBI:18420"/>
    </ligand>
</feature>
<feature type="binding site" evidence="13">
    <location>
        <position position="29"/>
    </location>
    <ligand>
        <name>substrate</name>
    </ligand>
</feature>
<evidence type="ECO:0000313" key="18">
    <source>
        <dbReference type="EMBL" id="WKN36746.1"/>
    </source>
</evidence>
<comment type="subunit">
    <text evidence="4">Homodimer.</text>
</comment>
<reference evidence="18" key="1">
    <citation type="journal article" date="2023" name="Comput. Struct. Biotechnol. J.">
        <title>Discovery of a novel marine Bacteroidetes with a rich repertoire of carbohydrate-active enzymes.</title>
        <authorList>
            <person name="Chen B."/>
            <person name="Liu G."/>
            <person name="Chen Q."/>
            <person name="Wang H."/>
            <person name="Liu L."/>
            <person name="Tang K."/>
        </authorList>
    </citation>
    <scope>NUCLEOTIDE SEQUENCE</scope>
    <source>
        <strain evidence="18">TK19036</strain>
    </source>
</reference>
<evidence type="ECO:0000256" key="16">
    <source>
        <dbReference type="PIRSR" id="PIRSR605478-5"/>
    </source>
</evidence>
<evidence type="ECO:0000256" key="4">
    <source>
        <dbReference type="ARBA" id="ARBA00011738"/>
    </source>
</evidence>
<dbReference type="Pfam" id="PF00456">
    <property type="entry name" value="Transketolase_N"/>
    <property type="match status" value="1"/>
</dbReference>
<comment type="catalytic activity">
    <reaction evidence="10">
        <text>D-sedoheptulose 7-phosphate + D-glyceraldehyde 3-phosphate = aldehydo-D-ribose 5-phosphate + D-xylulose 5-phosphate</text>
        <dbReference type="Rhea" id="RHEA:10508"/>
        <dbReference type="ChEBI" id="CHEBI:57483"/>
        <dbReference type="ChEBI" id="CHEBI:57737"/>
        <dbReference type="ChEBI" id="CHEBI:58273"/>
        <dbReference type="ChEBI" id="CHEBI:59776"/>
        <dbReference type="EC" id="2.2.1.1"/>
    </reaction>
</comment>
<feature type="active site" description="Proton donor" evidence="12">
    <location>
        <position position="413"/>
    </location>
</feature>
<feature type="binding site" evidence="14">
    <location>
        <position position="69"/>
    </location>
    <ligand>
        <name>thiamine diphosphate</name>
        <dbReference type="ChEBI" id="CHEBI:58937"/>
    </ligand>
</feature>
<comment type="cofactor">
    <cofactor evidence="1">
        <name>Ca(2+)</name>
        <dbReference type="ChEBI" id="CHEBI:29108"/>
    </cofactor>
</comment>
<reference evidence="18" key="2">
    <citation type="journal article" date="2024" name="Antonie Van Leeuwenhoek">
        <title>Roseihalotalea indica gen. nov., sp. nov., a halophilic Bacteroidetes from mesopelagic Southwest Indian Ocean with higher carbohydrate metabolic potential.</title>
        <authorList>
            <person name="Chen B."/>
            <person name="Zhang M."/>
            <person name="Lin D."/>
            <person name="Ye J."/>
            <person name="Tang K."/>
        </authorList>
    </citation>
    <scope>NUCLEOTIDE SEQUENCE</scope>
    <source>
        <strain evidence="18">TK19036</strain>
    </source>
</reference>
<protein>
    <recommendedName>
        <fullName evidence="5 11">Transketolase</fullName>
        <ecNumber evidence="5 11">2.2.1.1</ecNumber>
    </recommendedName>
</protein>
<keyword evidence="7 15" id="KW-0479">Metal-binding</keyword>
<dbReference type="InterPro" id="IPR029061">
    <property type="entry name" value="THDP-binding"/>
</dbReference>
<dbReference type="CDD" id="cd02012">
    <property type="entry name" value="TPP_TK"/>
    <property type="match status" value="1"/>
</dbReference>
<dbReference type="NCBIfam" id="TIGR00232">
    <property type="entry name" value="tktlase_bact"/>
    <property type="match status" value="1"/>
</dbReference>
<keyword evidence="9 14" id="KW-0786">Thiamine pyrophosphate</keyword>
<evidence type="ECO:0000256" key="15">
    <source>
        <dbReference type="PIRSR" id="PIRSR605478-4"/>
    </source>
</evidence>
<dbReference type="InterPro" id="IPR055152">
    <property type="entry name" value="Transketolase-like_C_2"/>
</dbReference>
<dbReference type="InterPro" id="IPR049557">
    <property type="entry name" value="Transketolase_CS"/>
</dbReference>
<dbReference type="FunFam" id="3.40.50.970:FF:000004">
    <property type="entry name" value="Transketolase"/>
    <property type="match status" value="1"/>
</dbReference>
<feature type="binding site" evidence="14">
    <location>
        <begin position="117"/>
        <end position="119"/>
    </location>
    <ligand>
        <name>thiamine diphosphate</name>
        <dbReference type="ChEBI" id="CHEBI:58937"/>
    </ligand>
</feature>
<proteinExistence type="inferred from homology"/>
<feature type="site" description="Important for catalytic activity" evidence="16">
    <location>
        <position position="264"/>
    </location>
</feature>
<dbReference type="Pfam" id="PF22613">
    <property type="entry name" value="Transketolase_C_1"/>
    <property type="match status" value="1"/>
</dbReference>
<feature type="binding site" evidence="13">
    <location>
        <position position="264"/>
    </location>
    <ligand>
        <name>substrate</name>
    </ligand>
</feature>
<feature type="binding site" evidence="13">
    <location>
        <position position="471"/>
    </location>
    <ligand>
        <name>substrate</name>
    </ligand>
</feature>
<comment type="similarity">
    <text evidence="3">Belongs to the transketolase family.</text>
</comment>
<feature type="binding site" evidence="13">
    <location>
        <position position="522"/>
    </location>
    <ligand>
        <name>substrate</name>
    </ligand>
</feature>
<feature type="binding site" evidence="13">
    <location>
        <position position="463"/>
    </location>
    <ligand>
        <name>substrate</name>
    </ligand>
</feature>
<dbReference type="Gene3D" id="3.40.50.920">
    <property type="match status" value="1"/>
</dbReference>
<accession>A0AA49JE44</accession>
<dbReference type="EC" id="2.2.1.1" evidence="5 11"/>
<dbReference type="Pfam" id="PF02779">
    <property type="entry name" value="Transket_pyr"/>
    <property type="match status" value="1"/>
</dbReference>
<evidence type="ECO:0000256" key="3">
    <source>
        <dbReference type="ARBA" id="ARBA00007131"/>
    </source>
</evidence>
<dbReference type="SMART" id="SM00861">
    <property type="entry name" value="Transket_pyr"/>
    <property type="match status" value="1"/>
</dbReference>
<dbReference type="InterPro" id="IPR005475">
    <property type="entry name" value="Transketolase-like_Pyr-bd"/>
</dbReference>
<comment type="cofactor">
    <cofactor evidence="2">
        <name>Co(2+)</name>
        <dbReference type="ChEBI" id="CHEBI:48828"/>
    </cofactor>
</comment>
<feature type="binding site" evidence="14">
    <location>
        <position position="439"/>
    </location>
    <ligand>
        <name>thiamine diphosphate</name>
        <dbReference type="ChEBI" id="CHEBI:58937"/>
    </ligand>
</feature>
<dbReference type="InterPro" id="IPR005474">
    <property type="entry name" value="Transketolase_N"/>
</dbReference>
<evidence type="ECO:0000256" key="14">
    <source>
        <dbReference type="PIRSR" id="PIRSR605478-3"/>
    </source>
</evidence>
<feature type="binding site" evidence="14">
    <location>
        <position position="159"/>
    </location>
    <ligand>
        <name>thiamine diphosphate</name>
        <dbReference type="ChEBI" id="CHEBI:58937"/>
    </ligand>
</feature>
<dbReference type="CDD" id="cd07033">
    <property type="entry name" value="TPP_PYR_DXS_TK_like"/>
    <property type="match status" value="1"/>
</dbReference>
<dbReference type="GO" id="GO:0009052">
    <property type="term" value="P:pentose-phosphate shunt, non-oxidative branch"/>
    <property type="evidence" value="ECO:0007669"/>
    <property type="project" value="UniProtKB-ARBA"/>
</dbReference>
<comment type="cofactor">
    <cofactor evidence="15">
        <name>Mg(2+)</name>
        <dbReference type="ChEBI" id="CHEBI:18420"/>
    </cofactor>
    <text evidence="15">Binds 1 Mg(2+) ion per subunit. Can also utilize other divalent metal cations, such as Ca(2+), Mn(2+) and Co(2+).</text>
</comment>
<feature type="binding site" evidence="15">
    <location>
        <position position="190"/>
    </location>
    <ligand>
        <name>Mg(2+)</name>
        <dbReference type="ChEBI" id="CHEBI:18420"/>
    </ligand>
</feature>
<feature type="binding site" evidence="14">
    <location>
        <position position="188"/>
    </location>
    <ligand>
        <name>thiamine diphosphate</name>
        <dbReference type="ChEBI" id="CHEBI:58937"/>
    </ligand>
</feature>
<dbReference type="InterPro" id="IPR005478">
    <property type="entry name" value="Transketolase_bac-like"/>
</dbReference>
<dbReference type="InterPro" id="IPR033247">
    <property type="entry name" value="Transketolase_fam"/>
</dbReference>
<dbReference type="FunFam" id="3.40.50.970:FF:000003">
    <property type="entry name" value="Transketolase"/>
    <property type="match status" value="1"/>
</dbReference>
<feature type="site" description="Important for catalytic activity" evidence="16">
    <location>
        <position position="29"/>
    </location>
</feature>
<comment type="cofactor">
    <cofactor evidence="14">
        <name>thiamine diphosphate</name>
        <dbReference type="ChEBI" id="CHEBI:58937"/>
    </cofactor>
    <text evidence="14">Binds 1 thiamine pyrophosphate per subunit. During the reaction, the substrate forms a covalent intermediate with the cofactor.</text>
</comment>
<evidence type="ECO:0000256" key="12">
    <source>
        <dbReference type="PIRSR" id="PIRSR605478-1"/>
    </source>
</evidence>
<evidence type="ECO:0000256" key="11">
    <source>
        <dbReference type="NCBIfam" id="TIGR00232"/>
    </source>
</evidence>
<keyword evidence="6 18" id="KW-0808">Transferase</keyword>
<evidence type="ECO:0000256" key="7">
    <source>
        <dbReference type="ARBA" id="ARBA00022723"/>
    </source>
</evidence>
<evidence type="ECO:0000256" key="2">
    <source>
        <dbReference type="ARBA" id="ARBA00001941"/>
    </source>
</evidence>
<keyword evidence="8 15" id="KW-0460">Magnesium</keyword>
<dbReference type="PANTHER" id="PTHR43522">
    <property type="entry name" value="TRANSKETOLASE"/>
    <property type="match status" value="1"/>
</dbReference>
<feature type="domain" description="Transketolase-like pyrimidine-binding" evidence="17">
    <location>
        <begin position="356"/>
        <end position="527"/>
    </location>
</feature>
<dbReference type="GO" id="GO:0005829">
    <property type="term" value="C:cytosol"/>
    <property type="evidence" value="ECO:0007669"/>
    <property type="project" value="TreeGrafter"/>
</dbReference>
<dbReference type="PROSITE" id="PS00801">
    <property type="entry name" value="TRANSKETOLASE_1"/>
    <property type="match status" value="1"/>
</dbReference>
<feature type="binding site" evidence="15">
    <location>
        <position position="158"/>
    </location>
    <ligand>
        <name>Mg(2+)</name>
        <dbReference type="ChEBI" id="CHEBI:18420"/>
    </ligand>
</feature>
<dbReference type="SUPFAM" id="SSF52922">
    <property type="entry name" value="TK C-terminal domain-like"/>
    <property type="match status" value="1"/>
</dbReference>
<dbReference type="PANTHER" id="PTHR43522:SF2">
    <property type="entry name" value="TRANSKETOLASE 1-RELATED"/>
    <property type="match status" value="1"/>
</dbReference>
<dbReference type="GO" id="GO:0004802">
    <property type="term" value="F:transketolase activity"/>
    <property type="evidence" value="ECO:0007669"/>
    <property type="project" value="UniProtKB-UniRule"/>
</dbReference>
<dbReference type="InterPro" id="IPR009014">
    <property type="entry name" value="Transketo_C/PFOR_II"/>
</dbReference>
<organism evidence="18">
    <name type="scientific">Roseihalotalea indica</name>
    <dbReference type="NCBI Taxonomy" id="2867963"/>
    <lineage>
        <taxon>Bacteria</taxon>
        <taxon>Pseudomonadati</taxon>
        <taxon>Bacteroidota</taxon>
        <taxon>Cytophagia</taxon>
        <taxon>Cytophagales</taxon>
        <taxon>Catalimonadaceae</taxon>
        <taxon>Roseihalotalea</taxon>
    </lineage>
</organism>
<dbReference type="AlphaFoldDB" id="A0AA49JE44"/>